<keyword evidence="1" id="KW-0472">Membrane</keyword>
<keyword evidence="1" id="KW-1133">Transmembrane helix</keyword>
<dbReference type="EMBL" id="BMFT01000001">
    <property type="protein sequence ID" value="GGH17436.1"/>
    <property type="molecule type" value="Genomic_DNA"/>
</dbReference>
<dbReference type="RefSeq" id="WP_229753279.1">
    <property type="nucleotide sequence ID" value="NZ_BMFT01000001.1"/>
</dbReference>
<feature type="transmembrane region" description="Helical" evidence="1">
    <location>
        <begin position="65"/>
        <end position="85"/>
    </location>
</feature>
<reference evidence="3" key="1">
    <citation type="journal article" date="2019" name="Int. J. Syst. Evol. Microbiol.">
        <title>The Global Catalogue of Microorganisms (GCM) 10K type strain sequencing project: providing services to taxonomists for standard genome sequencing and annotation.</title>
        <authorList>
            <consortium name="The Broad Institute Genomics Platform"/>
            <consortium name="The Broad Institute Genome Sequencing Center for Infectious Disease"/>
            <person name="Wu L."/>
            <person name="Ma J."/>
        </authorList>
    </citation>
    <scope>NUCLEOTIDE SEQUENCE [LARGE SCALE GENOMIC DNA]</scope>
    <source>
        <strain evidence="3">CGMCC 1.12769</strain>
    </source>
</reference>
<protein>
    <recommendedName>
        <fullName evidence="4">Haemolysin XhlA</fullName>
    </recommendedName>
</protein>
<proteinExistence type="predicted"/>
<name>A0ABQ1Y9J0_9BACL</name>
<organism evidence="2 3">
    <name type="scientific">Paenibacillus segetis</name>
    <dbReference type="NCBI Taxonomy" id="1325360"/>
    <lineage>
        <taxon>Bacteria</taxon>
        <taxon>Bacillati</taxon>
        <taxon>Bacillota</taxon>
        <taxon>Bacilli</taxon>
        <taxon>Bacillales</taxon>
        <taxon>Paenibacillaceae</taxon>
        <taxon>Paenibacillus</taxon>
    </lineage>
</organism>
<dbReference type="Proteomes" id="UP000659344">
    <property type="component" value="Unassembled WGS sequence"/>
</dbReference>
<dbReference type="Pfam" id="PF10779">
    <property type="entry name" value="XhlA"/>
    <property type="match status" value="1"/>
</dbReference>
<gene>
    <name evidence="2" type="ORF">GCM10008013_12770</name>
</gene>
<evidence type="ECO:0000313" key="3">
    <source>
        <dbReference type="Proteomes" id="UP000659344"/>
    </source>
</evidence>
<evidence type="ECO:0000313" key="2">
    <source>
        <dbReference type="EMBL" id="GGH17436.1"/>
    </source>
</evidence>
<comment type="caution">
    <text evidence="2">The sequence shown here is derived from an EMBL/GenBank/DDBJ whole genome shotgun (WGS) entry which is preliminary data.</text>
</comment>
<evidence type="ECO:0000256" key="1">
    <source>
        <dbReference type="SAM" id="Phobius"/>
    </source>
</evidence>
<sequence length="90" mass="9974">MKLERGGMGMPDPQLETLQRVTRVETKIDNIEEKLDTMIDAKATANTALDQAKSAHKRLDQIDKIIFWLVTTVVGAVILAIIKLVTEGRG</sequence>
<accession>A0ABQ1Y9J0</accession>
<keyword evidence="1" id="KW-0812">Transmembrane</keyword>
<evidence type="ECO:0008006" key="4">
    <source>
        <dbReference type="Google" id="ProtNLM"/>
    </source>
</evidence>
<keyword evidence="3" id="KW-1185">Reference proteome</keyword>
<dbReference type="InterPro" id="IPR019715">
    <property type="entry name" value="Haemolysin_XhlA"/>
</dbReference>